<dbReference type="SUPFAM" id="SSF50346">
    <property type="entry name" value="PRC-barrel domain"/>
    <property type="match status" value="1"/>
</dbReference>
<organism evidence="4 5">
    <name type="scientific">Paracoccus laeviglucosivorans</name>
    <dbReference type="NCBI Taxonomy" id="1197861"/>
    <lineage>
        <taxon>Bacteria</taxon>
        <taxon>Pseudomonadati</taxon>
        <taxon>Pseudomonadota</taxon>
        <taxon>Alphaproteobacteria</taxon>
        <taxon>Rhodobacterales</taxon>
        <taxon>Paracoccaceae</taxon>
        <taxon>Paracoccus</taxon>
    </lineage>
</organism>
<evidence type="ECO:0000256" key="1">
    <source>
        <dbReference type="SAM" id="MobiDB-lite"/>
    </source>
</evidence>
<evidence type="ECO:0000256" key="2">
    <source>
        <dbReference type="SAM" id="SignalP"/>
    </source>
</evidence>
<feature type="region of interest" description="Disordered" evidence="1">
    <location>
        <begin position="22"/>
        <end position="62"/>
    </location>
</feature>
<dbReference type="Gene3D" id="2.30.30.240">
    <property type="entry name" value="PRC-barrel domain"/>
    <property type="match status" value="1"/>
</dbReference>
<proteinExistence type="predicted"/>
<sequence length="206" mass="20569">MNKLLASTALIAMLAAPAMAQTATDTTTPPATTEAPAGTMAPAEGGDMGGSPATTEMPADGAATPAPVDGAGAGAAIPTTDAAAKDAAGGFGYVGMAGDMSAETFIGKNLYVSEAEVDASAEMTEVNPDWDDVGTISDLVIGDDGQVKAVLIDIGGFLGLGAKTVAVAMDQLDVIRDGDSENDYFIVFTADRAALESAPEFSWVEG</sequence>
<gene>
    <name evidence="4" type="ORF">SAMN06265221_1527</name>
</gene>
<dbReference type="Pfam" id="PF05239">
    <property type="entry name" value="PRC"/>
    <property type="match status" value="1"/>
</dbReference>
<dbReference type="InterPro" id="IPR011033">
    <property type="entry name" value="PRC_barrel-like_sf"/>
</dbReference>
<evidence type="ECO:0000259" key="3">
    <source>
        <dbReference type="Pfam" id="PF05239"/>
    </source>
</evidence>
<evidence type="ECO:0000313" key="5">
    <source>
        <dbReference type="Proteomes" id="UP000319014"/>
    </source>
</evidence>
<feature type="signal peptide" evidence="2">
    <location>
        <begin position="1"/>
        <end position="20"/>
    </location>
</feature>
<keyword evidence="2" id="KW-0732">Signal</keyword>
<reference evidence="4 5" key="1">
    <citation type="submission" date="2017-05" db="EMBL/GenBank/DDBJ databases">
        <authorList>
            <person name="Varghese N."/>
            <person name="Submissions S."/>
        </authorList>
    </citation>
    <scope>NUCLEOTIDE SEQUENCE [LARGE SCALE GENOMIC DNA]</scope>
    <source>
        <strain evidence="4 5">DSM 100094</strain>
    </source>
</reference>
<dbReference type="InterPro" id="IPR027275">
    <property type="entry name" value="PRC-brl_dom"/>
</dbReference>
<dbReference type="AlphaFoldDB" id="A0A521FUR0"/>
<keyword evidence="5" id="KW-1185">Reference proteome</keyword>
<dbReference type="OrthoDB" id="7876889at2"/>
<dbReference type="RefSeq" id="WP_142665128.1">
    <property type="nucleotide sequence ID" value="NZ_FXTK01000052.1"/>
</dbReference>
<dbReference type="Proteomes" id="UP000319014">
    <property type="component" value="Unassembled WGS sequence"/>
</dbReference>
<feature type="compositionally biased region" description="Low complexity" evidence="1">
    <location>
        <begin position="22"/>
        <end position="43"/>
    </location>
</feature>
<feature type="domain" description="PRC-barrel" evidence="3">
    <location>
        <begin position="132"/>
        <end position="189"/>
    </location>
</feature>
<evidence type="ECO:0000313" key="4">
    <source>
        <dbReference type="EMBL" id="SMO99929.1"/>
    </source>
</evidence>
<protein>
    <submittedName>
        <fullName evidence="4">PRC-barrel domain-containing protein</fullName>
    </submittedName>
</protein>
<name>A0A521FUR0_9RHOB</name>
<accession>A0A521FUR0</accession>
<dbReference type="EMBL" id="FXTK01000052">
    <property type="protein sequence ID" value="SMO99929.1"/>
    <property type="molecule type" value="Genomic_DNA"/>
</dbReference>
<feature type="chain" id="PRO_5021820512" evidence="2">
    <location>
        <begin position="21"/>
        <end position="206"/>
    </location>
</feature>